<accession>A0AAV1P4T0</accession>
<evidence type="ECO:0000256" key="1">
    <source>
        <dbReference type="ARBA" id="ARBA00023319"/>
    </source>
</evidence>
<evidence type="ECO:0000259" key="4">
    <source>
        <dbReference type="PROSITE" id="PS50835"/>
    </source>
</evidence>
<dbReference type="InterPro" id="IPR003006">
    <property type="entry name" value="Ig/MHC_CS"/>
</dbReference>
<keyword evidence="2" id="KW-1133">Transmembrane helix</keyword>
<dbReference type="PROSITE" id="PS00290">
    <property type="entry name" value="IG_MHC"/>
    <property type="match status" value="1"/>
</dbReference>
<dbReference type="InterPro" id="IPR003598">
    <property type="entry name" value="Ig_sub2"/>
</dbReference>
<feature type="domain" description="Ig-like" evidence="4">
    <location>
        <begin position="219"/>
        <end position="310"/>
    </location>
</feature>
<evidence type="ECO:0000313" key="6">
    <source>
        <dbReference type="Proteomes" id="UP001314229"/>
    </source>
</evidence>
<dbReference type="SMART" id="SM00409">
    <property type="entry name" value="IG"/>
    <property type="match status" value="3"/>
</dbReference>
<dbReference type="GO" id="GO:0009897">
    <property type="term" value="C:external side of plasma membrane"/>
    <property type="evidence" value="ECO:0007669"/>
    <property type="project" value="TreeGrafter"/>
</dbReference>
<feature type="signal peptide" evidence="3">
    <location>
        <begin position="1"/>
        <end position="20"/>
    </location>
</feature>
<feature type="domain" description="Ig-like" evidence="4">
    <location>
        <begin position="121"/>
        <end position="211"/>
    </location>
</feature>
<dbReference type="Proteomes" id="UP001314229">
    <property type="component" value="Unassembled WGS sequence"/>
</dbReference>
<dbReference type="GO" id="GO:1990782">
    <property type="term" value="F:protein tyrosine kinase binding"/>
    <property type="evidence" value="ECO:0007669"/>
    <property type="project" value="TreeGrafter"/>
</dbReference>
<feature type="transmembrane region" description="Helical" evidence="2">
    <location>
        <begin position="422"/>
        <end position="441"/>
    </location>
</feature>
<name>A0AAV1P4T0_SCOSC</name>
<organism evidence="5 6">
    <name type="scientific">Scomber scombrus</name>
    <name type="common">Atlantic mackerel</name>
    <name type="synonym">Scomber vernalis</name>
    <dbReference type="NCBI Taxonomy" id="13677"/>
    <lineage>
        <taxon>Eukaryota</taxon>
        <taxon>Metazoa</taxon>
        <taxon>Chordata</taxon>
        <taxon>Craniata</taxon>
        <taxon>Vertebrata</taxon>
        <taxon>Euteleostomi</taxon>
        <taxon>Actinopterygii</taxon>
        <taxon>Neopterygii</taxon>
        <taxon>Teleostei</taxon>
        <taxon>Neoteleostei</taxon>
        <taxon>Acanthomorphata</taxon>
        <taxon>Pelagiaria</taxon>
        <taxon>Scombriformes</taxon>
        <taxon>Scombridae</taxon>
        <taxon>Scomber</taxon>
    </lineage>
</organism>
<dbReference type="InterPro" id="IPR036179">
    <property type="entry name" value="Ig-like_dom_sf"/>
</dbReference>
<dbReference type="Pfam" id="PF07686">
    <property type="entry name" value="V-set"/>
    <property type="match status" value="1"/>
</dbReference>
<dbReference type="InterPro" id="IPR007110">
    <property type="entry name" value="Ig-like_dom"/>
</dbReference>
<dbReference type="Gene3D" id="2.60.40.10">
    <property type="entry name" value="Immunoglobulins"/>
    <property type="match status" value="3"/>
</dbReference>
<dbReference type="SUPFAM" id="SSF48726">
    <property type="entry name" value="Immunoglobulin"/>
    <property type="match status" value="3"/>
</dbReference>
<dbReference type="PANTHER" id="PTHR11422:SF12">
    <property type="entry name" value="MICROFIBRIL-ASSOCIATED GLYCOPROTEIN 3"/>
    <property type="match status" value="1"/>
</dbReference>
<keyword evidence="3" id="KW-0732">Signal</keyword>
<evidence type="ECO:0000256" key="2">
    <source>
        <dbReference type="SAM" id="Phobius"/>
    </source>
</evidence>
<dbReference type="PANTHER" id="PTHR11422">
    <property type="entry name" value="T-CELL SURFACE GLYCOPROTEIN CD4"/>
    <property type="match status" value="1"/>
</dbReference>
<keyword evidence="2" id="KW-0472">Membrane</keyword>
<dbReference type="InterPro" id="IPR013783">
    <property type="entry name" value="Ig-like_fold"/>
</dbReference>
<proteinExistence type="predicted"/>
<feature type="chain" id="PRO_5043561624" evidence="3">
    <location>
        <begin position="21"/>
        <end position="477"/>
    </location>
</feature>
<dbReference type="AlphaFoldDB" id="A0AAV1P4T0"/>
<comment type="caution">
    <text evidence="5">The sequence shown here is derived from an EMBL/GenBank/DDBJ whole genome shotgun (WGS) entry which is preliminary data.</text>
</comment>
<dbReference type="Pfam" id="PF00047">
    <property type="entry name" value="ig"/>
    <property type="match status" value="1"/>
</dbReference>
<feature type="domain" description="Ig-like" evidence="4">
    <location>
        <begin position="30"/>
        <end position="119"/>
    </location>
</feature>
<evidence type="ECO:0000256" key="3">
    <source>
        <dbReference type="SAM" id="SignalP"/>
    </source>
</evidence>
<dbReference type="InterPro" id="IPR013106">
    <property type="entry name" value="Ig_V-set"/>
</dbReference>
<dbReference type="GO" id="GO:0042110">
    <property type="term" value="P:T cell activation"/>
    <property type="evidence" value="ECO:0007669"/>
    <property type="project" value="TreeGrafter"/>
</dbReference>
<keyword evidence="2" id="KW-0812">Transmembrane</keyword>
<keyword evidence="1" id="KW-0393">Immunoglobulin domain</keyword>
<protein>
    <submittedName>
        <fullName evidence="5">Lymphocyte activation gene 3 protein-like</fullName>
    </submittedName>
</protein>
<dbReference type="GO" id="GO:0045121">
    <property type="term" value="C:membrane raft"/>
    <property type="evidence" value="ECO:0007669"/>
    <property type="project" value="TreeGrafter"/>
</dbReference>
<dbReference type="GO" id="GO:0042289">
    <property type="term" value="F:MHC class II protein binding"/>
    <property type="evidence" value="ECO:0007669"/>
    <property type="project" value="TreeGrafter"/>
</dbReference>
<keyword evidence="6" id="KW-1185">Reference proteome</keyword>
<dbReference type="PROSITE" id="PS50835">
    <property type="entry name" value="IG_LIKE"/>
    <property type="match status" value="3"/>
</dbReference>
<reference evidence="5 6" key="1">
    <citation type="submission" date="2024-01" db="EMBL/GenBank/DDBJ databases">
        <authorList>
            <person name="Alioto T."/>
            <person name="Alioto T."/>
            <person name="Gomez Garrido J."/>
        </authorList>
    </citation>
    <scope>NUCLEOTIDE SEQUENCE [LARGE SCALE GENOMIC DNA]</scope>
</reference>
<dbReference type="InterPro" id="IPR003599">
    <property type="entry name" value="Ig_sub"/>
</dbReference>
<dbReference type="EMBL" id="CAWUFR010000091">
    <property type="protein sequence ID" value="CAK6966220.1"/>
    <property type="molecule type" value="Genomic_DNA"/>
</dbReference>
<evidence type="ECO:0000313" key="5">
    <source>
        <dbReference type="EMBL" id="CAK6966220.1"/>
    </source>
</evidence>
<gene>
    <name evidence="5" type="ORF">FSCOSCO3_A037069</name>
</gene>
<dbReference type="GO" id="GO:0070374">
    <property type="term" value="P:positive regulation of ERK1 and ERK2 cascade"/>
    <property type="evidence" value="ECO:0007669"/>
    <property type="project" value="TreeGrafter"/>
</dbReference>
<dbReference type="GO" id="GO:0035723">
    <property type="term" value="P:interleukin-15-mediated signaling pathway"/>
    <property type="evidence" value="ECO:0007669"/>
    <property type="project" value="TreeGrafter"/>
</dbReference>
<dbReference type="SMART" id="SM00408">
    <property type="entry name" value="IGc2"/>
    <property type="match status" value="3"/>
</dbReference>
<dbReference type="InterPro" id="IPR013151">
    <property type="entry name" value="Immunoglobulin_dom"/>
</dbReference>
<sequence>MLLEYFIFGLITFLMTGAQCEVTEVFAEAGSQAVLPCKCNPSASSPPAILWTQVNKGTVWRKLKSGLQYWGSSWTQKGVQRVRCPHSQFERNDFSLQINSVTEEDGGVYSCLVQHKDNSVENVVILRVIRVSVSSAVPISGDDLSITCKVTPWPSGAKVQWKLNNSPFYITVDRDTDKSVVMQKATRRLSGNWTCIVSYKGKEGRASASLSVKGIMQPPKDNTKLYAAVGSAVTLPCVFAPGLNPFGSEWEKLKSGTISKTALGQLPPSFSLSSQSSRMPWDKSARVEEVGYKDEGSYRCSGTIRRQKVTRTMQLVVAKIDSSTPSKTKAAVTLTCQLTDASDVTDYEWVRVTYDINGTQSVGPIQKGKTISISRESDEKWGEWACRFYGKEGILGNITYHVPLMAGLTGQKSKGLSHNTTAVAGLSILLVVLLLILVQMFKNHQRRKRIFQYPALETIVHTISNEREERERNQVKN</sequence>